<evidence type="ECO:0000259" key="2">
    <source>
        <dbReference type="Pfam" id="PF25023"/>
    </source>
</evidence>
<evidence type="ECO:0000313" key="4">
    <source>
        <dbReference type="Proteomes" id="UP000690515"/>
    </source>
</evidence>
<feature type="domain" description="Teneurin-like YD-shell" evidence="2">
    <location>
        <begin position="500"/>
        <end position="675"/>
    </location>
</feature>
<dbReference type="PANTHER" id="PTHR32305">
    <property type="match status" value="1"/>
</dbReference>
<feature type="domain" description="Teneurin-like YD-shell" evidence="2">
    <location>
        <begin position="1377"/>
        <end position="1810"/>
    </location>
</feature>
<dbReference type="Proteomes" id="UP000690515">
    <property type="component" value="Unassembled WGS sequence"/>
</dbReference>
<evidence type="ECO:0000313" key="3">
    <source>
        <dbReference type="EMBL" id="MBU2713255.1"/>
    </source>
</evidence>
<evidence type="ECO:0000256" key="1">
    <source>
        <dbReference type="ARBA" id="ARBA00022737"/>
    </source>
</evidence>
<protein>
    <submittedName>
        <fullName evidence="3">RHS repeat protein</fullName>
    </submittedName>
</protein>
<feature type="non-terminal residue" evidence="3">
    <location>
        <position position="2386"/>
    </location>
</feature>
<dbReference type="EMBL" id="JAGSOY010000068">
    <property type="protein sequence ID" value="MBU2713255.1"/>
    <property type="molecule type" value="Genomic_DNA"/>
</dbReference>
<dbReference type="PANTHER" id="PTHR32305:SF15">
    <property type="entry name" value="PROTEIN RHSA-RELATED"/>
    <property type="match status" value="1"/>
</dbReference>
<dbReference type="Pfam" id="PF05593">
    <property type="entry name" value="RHS_repeat"/>
    <property type="match status" value="2"/>
</dbReference>
<accession>A0ABS5ZH13</accession>
<dbReference type="InterPro" id="IPR050708">
    <property type="entry name" value="T6SS_VgrG/RHS"/>
</dbReference>
<dbReference type="Pfam" id="PF25023">
    <property type="entry name" value="TEN_YD-shell"/>
    <property type="match status" value="2"/>
</dbReference>
<dbReference type="InterPro" id="IPR006530">
    <property type="entry name" value="YD"/>
</dbReference>
<name>A0ABS5ZH13_9GAMM</name>
<dbReference type="InterPro" id="IPR056823">
    <property type="entry name" value="TEN-like_YD-shell"/>
</dbReference>
<proteinExistence type="predicted"/>
<dbReference type="Gene3D" id="2.180.10.10">
    <property type="entry name" value="RHS repeat-associated core"/>
    <property type="match status" value="7"/>
</dbReference>
<sequence>MVAVVAGQGLGLYNNSLTGLNGQSSALGQGNNRVFINHNTGNLIIQHYTDDLASKGLNTSLLQTYNSQGQSNDPRNQPWLLGLNRYISELPEVPNEAGSLLVKRNGDGSESIYRYSEQHKAYITADGDGAHDLFRYDATTKSWTWEEGSSRVKEFYNATGQLTALEDKAGNRTQLTYQNNLLVKLEDASGQITQLSYEGQKLTAIQIEYTGDNDQQIKRTLARYSYDASGRLATVITDLTPDDNSVEDGVIYQTTYSYEGDSQRIKQITNSDGTQLTFAYQQVGDKYVISQYRDATGIGADYHYDSENHTTQVTDALGQKTDYQFDDLGRIVKVLTPATDGQRTTLQYSYDAQDNIVEVIDGLGNKVTREFDAMGNLVYEFDANHHIKHFQYNDQQQLVAEASWQLERAPLNDNERKAIPDNVVAKRYVYDDQGFKRFVISPEGNISGFNYDTYGQLVETYQVNGVRYPKNKLVLNQGENSAQPTLAELNTLVSSEQAQQVMCTTSLYDSHGLIGKVIQHDGQGNTQETAFQYDAFGRLLRKIDAAGVAETISYDGLGRILSKINKAGQTTVFRYDDQQHTVATTFSNGLVKTELFDAAGRLLSRTEQASDTTATNRVRFFYDKAGRQVASEDKTGGRSYTLFDARNRKVASVDSVGALTEFRYDANGQLIESIQYETLVDTRRLLSFGQLNESLFNLDKLRPKANPTADRHQYWVYNSQGQKRFQVDGAGAVTEWAYNAYGKVVSEKRYETSLSSEVLAESLTEANILAKLGDYTPIVVDNSTTTRWPASEHSDAQYHLGALTQTTKTVTSGANIEATSQASTRNAKPWPDYVTEIKQQNHPDINGTILLNYLTPEERAQVKYIRADLYNLQTRHSTLSRTFPDKFDDYQGQLVLPAISGNGRFRATVIVELNDGTSIVKPTFVLEKGRQQVLSQTLRWPVDDMAELSGAEHTLKYRIVDRVGPDLESGTPFTEKSIAIVDGFYQVELTDLIPNTSYEIVIDQQAGGQRTGDVSRYHKTARFQWVPQTSHQPLNVSWQQDTIINKPTAGASLTGVISEEEARNIDYIQVYVDDAQANEQVSEAITYPRGYRFYQGDINLSLDRPLDSGSYRISVHKHYLDGTKQSESFMYTVGDQQDIVVNSKLTIPLDKLPLDVTQPGTTIAYRLAQQDNVEYQFIDLASQRSADGKSIELTLSNLVASRNDLYIKIVKDGYPPIELEGHALVVVDGYSYQTPLLKFADPNGDHIKGRFSHQLYNDNQQLVGSLDAEGYLTEYVYNPAGQKIREIHYAKKAVDYVGQQFDRELADIRPTADVADQQTHFIYDGFGQLTATVDAEGYLSENVYDQLGQLTQTIRYHQSVNYAGQSLTELRTLATHASQPNSVESITYDAAGRKQTSTDRFGVVTRYTYNADGQLSQTVTGENKQFSKAHTTQRRFDQKGRVIAELTAEGAVRLTEAKTDAARESVWRDYASTFVYNEAGLKIRQQAPKTAEGGQPVTFFYYDHQQRLRYTIQQIDTQGKASVTEYRYNTFGEQTTRVDYFTLIDSKELTGGWDNSRQLKIITTNKQDRITQQSFDQAGRKAHTIDADGAETRLAYNSFGEVTRLAKSIRAANGQYAVTETAYDQRGLVSRISQLAGSADDSKTLDTHHEYDAFGRLIVKTFADNHRQQTAYDRLNRVVAEINHSGETTSYRYDALGRKVSVTDPLGQVTQYQFDDQTRTITLVSPAGHAVKTQQNQHGETLEITDAKGNRQRFTYDEAGRLIHTEQLDAQGNLLQQESKDYNQRGWLVESTDTQGIKRQFSYDGVGRKLSETVDPEGAKLTTSYRLDAFGQVTYQRGPDRVATTMKYDASGRVLEVVRDGGFAGAGLITRYTYDELGNQVSVEQGSRREGMLAQTQYHYDNLGRKVAEIADPDGLALTTRYQYDARGNVLVKTDANGSQTFFGYDVNNRLRYTVDGQGGVTAYKYDAAGQKIFTRHYAKAINVEGFAEQLLASTESRGEVEARLAARSLPQLTEHDRLSFSFFNTDGQVTHKVNGLGQVTAFHYDANGNVIQESRFSKPLVDDQVYSLLENHDLSIVTAGLKDNPAVTTYQFYNALNQPEVVIDAAGYVAVNQYDEVGRLTSTLKYSLHYDDHLNIDPQQARELSSSDVLQLIEKAKADTDKDNAIAGQRTQIIYDELGRKQYQIDAAGYISAFKYDVNDRLIESLQYKTPISISLDSTTPSAQQITDYIAEHNETAVFQQHVYDKVGREVYTIDGQGYVTEKVYDALGQVTGTKRYTMPVEYSAAPSYSSVRRVVRRLDAVTTHTAYDNAGRVQLEIDALGHVTAHEYDALGQLRRTVRYAQALDEGLRTGSTAEIAARLSGLRHAQDQATVYRYDAAGHKTAL</sequence>
<dbReference type="NCBIfam" id="TIGR01643">
    <property type="entry name" value="YD_repeat_2x"/>
    <property type="match status" value="8"/>
</dbReference>
<keyword evidence="1" id="KW-0677">Repeat</keyword>
<reference evidence="3 4" key="1">
    <citation type="submission" date="2021-04" db="EMBL/GenBank/DDBJ databases">
        <authorList>
            <person name="Pira H."/>
            <person name="Risdian C."/>
            <person name="Wink J."/>
        </authorList>
    </citation>
    <scope>NUCLEOTIDE SEQUENCE [LARGE SCALE GENOMIC DNA]</scope>
    <source>
        <strain evidence="3 4">WH53</strain>
    </source>
</reference>
<dbReference type="InterPro" id="IPR031325">
    <property type="entry name" value="RHS_repeat"/>
</dbReference>
<dbReference type="RefSeq" id="WP_215821542.1">
    <property type="nucleotide sequence ID" value="NZ_JAGSOY010000068.1"/>
</dbReference>
<keyword evidence="4" id="KW-1185">Reference proteome</keyword>
<gene>
    <name evidence="3" type="ORF">KCG35_19485</name>
</gene>
<organism evidence="3 4">
    <name type="scientific">Zooshikella harenae</name>
    <dbReference type="NCBI Taxonomy" id="2827238"/>
    <lineage>
        <taxon>Bacteria</taxon>
        <taxon>Pseudomonadati</taxon>
        <taxon>Pseudomonadota</taxon>
        <taxon>Gammaproteobacteria</taxon>
        <taxon>Oceanospirillales</taxon>
        <taxon>Zooshikellaceae</taxon>
        <taxon>Zooshikella</taxon>
    </lineage>
</organism>
<comment type="caution">
    <text evidence="3">The sequence shown here is derived from an EMBL/GenBank/DDBJ whole genome shotgun (WGS) entry which is preliminary data.</text>
</comment>